<name>A0A1D2VC34_9ASCO</name>
<reference evidence="2" key="1">
    <citation type="submission" date="2016-05" db="EMBL/GenBank/DDBJ databases">
        <title>Comparative genomics of biotechnologically important yeasts.</title>
        <authorList>
            <consortium name="DOE Joint Genome Institute"/>
            <person name="Riley R."/>
            <person name="Haridas S."/>
            <person name="Wolfe K.H."/>
            <person name="Lopes M.R."/>
            <person name="Hittinger C.T."/>
            <person name="Goker M."/>
            <person name="Salamov A."/>
            <person name="Wisecaver J."/>
            <person name="Long T.M."/>
            <person name="Aerts A.L."/>
            <person name="Barry K."/>
            <person name="Choi C."/>
            <person name="Clum A."/>
            <person name="Coughlan A.Y."/>
            <person name="Deshpande S."/>
            <person name="Douglass A.P."/>
            <person name="Hanson S.J."/>
            <person name="Klenk H.-P."/>
            <person name="Labutti K."/>
            <person name="Lapidus A."/>
            <person name="Lindquist E."/>
            <person name="Lipzen A."/>
            <person name="Meier-Kolthoff J.P."/>
            <person name="Ohm R.A."/>
            <person name="Otillar R.P."/>
            <person name="Pangilinan J."/>
            <person name="Peng Y."/>
            <person name="Rokas A."/>
            <person name="Rosa C.A."/>
            <person name="Scheuner C."/>
            <person name="Sibirny A.A."/>
            <person name="Slot J.C."/>
            <person name="Stielow J.B."/>
            <person name="Sun H."/>
            <person name="Kurtzman C.P."/>
            <person name="Blackwell M."/>
            <person name="Grigoriev I.V."/>
            <person name="Jeffries T.W."/>
        </authorList>
    </citation>
    <scope>NUCLEOTIDE SEQUENCE [LARGE SCALE GENOMIC DNA]</scope>
    <source>
        <strain evidence="2">DSM 1968</strain>
    </source>
</reference>
<proteinExistence type="predicted"/>
<dbReference type="RefSeq" id="XP_020045429.1">
    <property type="nucleotide sequence ID" value="XM_020188784.1"/>
</dbReference>
<dbReference type="Proteomes" id="UP000095038">
    <property type="component" value="Unassembled WGS sequence"/>
</dbReference>
<protein>
    <submittedName>
        <fullName evidence="1">Uncharacterized protein</fullName>
    </submittedName>
</protein>
<dbReference type="EMBL" id="KV454487">
    <property type="protein sequence ID" value="ODV59122.1"/>
    <property type="molecule type" value="Genomic_DNA"/>
</dbReference>
<accession>A0A1D2VC34</accession>
<dbReference type="InParanoid" id="A0A1D2VC34"/>
<evidence type="ECO:0000313" key="1">
    <source>
        <dbReference type="EMBL" id="ODV59122.1"/>
    </source>
</evidence>
<dbReference type="GeneID" id="30962420"/>
<gene>
    <name evidence="1" type="ORF">ASCRUDRAFT_113130</name>
</gene>
<organism evidence="1 2">
    <name type="scientific">Ascoidea rubescens DSM 1968</name>
    <dbReference type="NCBI Taxonomy" id="1344418"/>
    <lineage>
        <taxon>Eukaryota</taxon>
        <taxon>Fungi</taxon>
        <taxon>Dikarya</taxon>
        <taxon>Ascomycota</taxon>
        <taxon>Saccharomycotina</taxon>
        <taxon>Saccharomycetes</taxon>
        <taxon>Ascoideaceae</taxon>
        <taxon>Ascoidea</taxon>
    </lineage>
</organism>
<evidence type="ECO:0000313" key="2">
    <source>
        <dbReference type="Proteomes" id="UP000095038"/>
    </source>
</evidence>
<sequence>MVNPMLYQTHPNTVSQILLRYIFCASKPSHIYYEHLGAPGPWYAKRIGKSLWKMFCNSMLCFTLSSALNTKIFTKEVLVTSISYNQ</sequence>
<keyword evidence="2" id="KW-1185">Reference proteome</keyword>
<dbReference type="AlphaFoldDB" id="A0A1D2VC34"/>